<comment type="caution">
    <text evidence="1">The sequence shown here is derived from an EMBL/GenBank/DDBJ whole genome shotgun (WGS) entry which is preliminary data.</text>
</comment>
<dbReference type="AlphaFoldDB" id="A0A1S1HM05"/>
<dbReference type="Proteomes" id="UP000179588">
    <property type="component" value="Unassembled WGS sequence"/>
</dbReference>
<evidence type="ECO:0008006" key="3">
    <source>
        <dbReference type="Google" id="ProtNLM"/>
    </source>
</evidence>
<dbReference type="EMBL" id="LVIE01000187">
    <property type="protein sequence ID" value="OHT23349.1"/>
    <property type="molecule type" value="Genomic_DNA"/>
</dbReference>
<name>A0A1S1HM05_PROST</name>
<organism evidence="1 2">
    <name type="scientific">Providencia stuartii</name>
    <dbReference type="NCBI Taxonomy" id="588"/>
    <lineage>
        <taxon>Bacteria</taxon>
        <taxon>Pseudomonadati</taxon>
        <taxon>Pseudomonadota</taxon>
        <taxon>Gammaproteobacteria</taxon>
        <taxon>Enterobacterales</taxon>
        <taxon>Morganellaceae</taxon>
        <taxon>Providencia</taxon>
    </lineage>
</organism>
<reference evidence="1 2" key="1">
    <citation type="submission" date="2016-03" db="EMBL/GenBank/DDBJ databases">
        <title>Genome sequence of Providencia stuartii strain, isolated from the salivary glands of larval Lucilia sericata.</title>
        <authorList>
            <person name="Yuan Y."/>
            <person name="Zhang Y."/>
            <person name="Fu S."/>
            <person name="Crippen T.L."/>
            <person name="Visi D."/>
            <person name="Benbow M.E."/>
            <person name="Allen M."/>
            <person name="Tomberlin J.K."/>
            <person name="Sze S.-H."/>
            <person name="Tarone A.M."/>
        </authorList>
    </citation>
    <scope>NUCLEOTIDE SEQUENCE [LARGE SCALE GENOMIC DNA]</scope>
    <source>
        <strain evidence="1 2">Crippen</strain>
    </source>
</reference>
<evidence type="ECO:0000313" key="2">
    <source>
        <dbReference type="Proteomes" id="UP000179588"/>
    </source>
</evidence>
<proteinExistence type="predicted"/>
<evidence type="ECO:0000313" key="1">
    <source>
        <dbReference type="EMBL" id="OHT23349.1"/>
    </source>
</evidence>
<protein>
    <recommendedName>
        <fullName evidence="3">Cytoplasmic protein</fullName>
    </recommendedName>
</protein>
<sequence>MAISKESLLTSLRKGSTITTFYRKSRKQVAELTTPVPDGYLLLSPNKAEESLLTYTEFESVKSELIETEVWQEKVGGIVFGGSCWRLKS</sequence>
<accession>A0A1S1HM05</accession>
<keyword evidence="2" id="KW-1185">Reference proteome</keyword>
<gene>
    <name evidence="1" type="ORF">A3Q29_21130</name>
</gene>